<keyword evidence="2" id="KW-1185">Reference proteome</keyword>
<dbReference type="Proteomes" id="UP000769780">
    <property type="component" value="Unassembled WGS sequence"/>
</dbReference>
<protein>
    <submittedName>
        <fullName evidence="1">Uncharacterized protein</fullName>
    </submittedName>
</protein>
<organism evidence="1 2">
    <name type="scientific">Mesobacillus maritimus</name>
    <dbReference type="NCBI Taxonomy" id="1643336"/>
    <lineage>
        <taxon>Bacteria</taxon>
        <taxon>Bacillati</taxon>
        <taxon>Bacillota</taxon>
        <taxon>Bacilli</taxon>
        <taxon>Bacillales</taxon>
        <taxon>Bacillaceae</taxon>
        <taxon>Mesobacillus</taxon>
    </lineage>
</organism>
<evidence type="ECO:0000313" key="1">
    <source>
        <dbReference type="EMBL" id="MBY0098067.1"/>
    </source>
</evidence>
<accession>A0ABS7K711</accession>
<reference evidence="1 2" key="1">
    <citation type="submission" date="2020-07" db="EMBL/GenBank/DDBJ databases">
        <title>Fungal Genomes of the International Space Station.</title>
        <authorList>
            <person name="Seuylemezian A."/>
            <person name="Singh N.K."/>
            <person name="Wood J."/>
            <person name="Venkateswaran K."/>
        </authorList>
    </citation>
    <scope>NUCLEOTIDE SEQUENCE [LARGE SCALE GENOMIC DNA]</scope>
    <source>
        <strain evidence="1 2">PL-B2</strain>
    </source>
</reference>
<evidence type="ECO:0000313" key="2">
    <source>
        <dbReference type="Proteomes" id="UP000769780"/>
    </source>
</evidence>
<proteinExistence type="predicted"/>
<comment type="caution">
    <text evidence="1">The sequence shown here is derived from an EMBL/GenBank/DDBJ whole genome shotgun (WGS) entry which is preliminary data.</text>
</comment>
<dbReference type="EMBL" id="JACWFH010000019">
    <property type="protein sequence ID" value="MBY0098067.1"/>
    <property type="molecule type" value="Genomic_DNA"/>
</dbReference>
<sequence>MLFLKLQRKVPARSNKSEGDEVKEVIQLVLHRVKVMTMFQTMEKVKGAAEKLANLTNSAKQGRSFARLIRIPTEEMKRRVGVYSPAALQFIGPGDR</sequence>
<name>A0ABS7K711_9BACI</name>
<gene>
    <name evidence="1" type="ORF">H0185_14790</name>
</gene>
<dbReference type="RefSeq" id="WP_221874290.1">
    <property type="nucleotide sequence ID" value="NZ_JACWFH010000019.1"/>
</dbReference>